<gene>
    <name evidence="3" type="ORF">AM592_15200</name>
</gene>
<dbReference type="PATRIC" id="fig|1441095.3.peg.3352"/>
<keyword evidence="1" id="KW-0378">Hydrolase</keyword>
<dbReference type="OrthoDB" id="9792518at2"/>
<dbReference type="AlphaFoldDB" id="A0A0M4FLB4"/>
<evidence type="ECO:0000313" key="4">
    <source>
        <dbReference type="Proteomes" id="UP000067625"/>
    </source>
</evidence>
<proteinExistence type="predicted"/>
<dbReference type="SFLD" id="SFLDS00003">
    <property type="entry name" value="Haloacid_Dehalogenase"/>
    <property type="match status" value="1"/>
</dbReference>
<reference evidence="4" key="1">
    <citation type="submission" date="2015-08" db="EMBL/GenBank/DDBJ databases">
        <title>Genome sequencing project for genomic taxonomy and phylogenomics of Bacillus-like bacteria.</title>
        <authorList>
            <person name="Liu B."/>
            <person name="Wang J."/>
            <person name="Zhu Y."/>
            <person name="Liu G."/>
            <person name="Chen Q."/>
            <person name="Chen Z."/>
            <person name="Lan J."/>
            <person name="Che J."/>
            <person name="Ge C."/>
            <person name="Shi H."/>
            <person name="Pan Z."/>
            <person name="Liu X."/>
        </authorList>
    </citation>
    <scope>NUCLEOTIDE SEQUENCE [LARGE SCALE GENOMIC DNA]</scope>
    <source>
        <strain evidence="4">FJAT-4402</strain>
    </source>
</reference>
<keyword evidence="2" id="KW-0460">Magnesium</keyword>
<protein>
    <recommendedName>
        <fullName evidence="5">HAD family hydrolase</fullName>
    </recommendedName>
</protein>
<accession>A0A0M4FLB4</accession>
<evidence type="ECO:0000256" key="1">
    <source>
        <dbReference type="ARBA" id="ARBA00022801"/>
    </source>
</evidence>
<dbReference type="SFLD" id="SFLDG01129">
    <property type="entry name" value="C1.5:_HAD__Beta-PGM__Phosphata"/>
    <property type="match status" value="1"/>
</dbReference>
<dbReference type="PANTHER" id="PTHR43434">
    <property type="entry name" value="PHOSPHOGLYCOLATE PHOSPHATASE"/>
    <property type="match status" value="1"/>
</dbReference>
<dbReference type="GO" id="GO:0005829">
    <property type="term" value="C:cytosol"/>
    <property type="evidence" value="ECO:0007669"/>
    <property type="project" value="TreeGrafter"/>
</dbReference>
<dbReference type="InterPro" id="IPR050155">
    <property type="entry name" value="HAD-like_hydrolase_sf"/>
</dbReference>
<dbReference type="EMBL" id="CP012600">
    <property type="protein sequence ID" value="ALC82779.1"/>
    <property type="molecule type" value="Genomic_DNA"/>
</dbReference>
<dbReference type="PANTHER" id="PTHR43434:SF13">
    <property type="entry name" value="PHOSPHOGLYCOLATE PHOSPHATASE"/>
    <property type="match status" value="1"/>
</dbReference>
<evidence type="ECO:0008006" key="5">
    <source>
        <dbReference type="Google" id="ProtNLM"/>
    </source>
</evidence>
<evidence type="ECO:0000313" key="3">
    <source>
        <dbReference type="EMBL" id="ALC82779.1"/>
    </source>
</evidence>
<dbReference type="Gene3D" id="3.40.50.1000">
    <property type="entry name" value="HAD superfamily/HAD-like"/>
    <property type="match status" value="1"/>
</dbReference>
<dbReference type="GO" id="GO:0006281">
    <property type="term" value="P:DNA repair"/>
    <property type="evidence" value="ECO:0007669"/>
    <property type="project" value="TreeGrafter"/>
</dbReference>
<keyword evidence="4" id="KW-1185">Reference proteome</keyword>
<reference evidence="3 4" key="2">
    <citation type="journal article" date="2016" name="Int. J. Syst. Evol. Microbiol.">
        <title>Bacillus gobiensis sp. nov., isolated from a soil sample.</title>
        <authorList>
            <person name="Liu B."/>
            <person name="Liu G.H."/>
            <person name="Cetin S."/>
            <person name="Schumann P."/>
            <person name="Pan Z.Z."/>
            <person name="Chen Q.Q."/>
        </authorList>
    </citation>
    <scope>NUCLEOTIDE SEQUENCE [LARGE SCALE GENOMIC DNA]</scope>
    <source>
        <strain evidence="3 4">FJAT-4402</strain>
    </source>
</reference>
<dbReference type="InterPro" id="IPR023214">
    <property type="entry name" value="HAD_sf"/>
</dbReference>
<organism evidence="3 4">
    <name type="scientific">Bacillus gobiensis</name>
    <dbReference type="NCBI Taxonomy" id="1441095"/>
    <lineage>
        <taxon>Bacteria</taxon>
        <taxon>Bacillati</taxon>
        <taxon>Bacillota</taxon>
        <taxon>Bacilli</taxon>
        <taxon>Bacillales</taxon>
        <taxon>Bacillaceae</taxon>
        <taxon>Bacillus</taxon>
    </lineage>
</organism>
<sequence>MIKTAIFDFDGTIVNSRGLMVKFYNELAEKYNYKIIEPDEIEYLSTLSIPDRCKVLRVPLYRVPQMGMYAKSRYQETIGSLKTNEGIRELVFGLKEKGYVLSIISSNLKPSIRTFLKNNNMDIYDHIYPAKKFFGKNHTINTFMKKLKISYDEAVYIGDELRDIEACRKSNIRIISAAWGYDSAELLAKENPDYLVYRPNDVQSVIDEMDKESTMI</sequence>
<dbReference type="GO" id="GO:0008967">
    <property type="term" value="F:phosphoglycolate phosphatase activity"/>
    <property type="evidence" value="ECO:0007669"/>
    <property type="project" value="TreeGrafter"/>
</dbReference>
<dbReference type="RefSeq" id="WP_053604591.1">
    <property type="nucleotide sequence ID" value="NZ_CP012600.1"/>
</dbReference>
<dbReference type="Proteomes" id="UP000067625">
    <property type="component" value="Chromosome"/>
</dbReference>
<dbReference type="InterPro" id="IPR036412">
    <property type="entry name" value="HAD-like_sf"/>
</dbReference>
<dbReference type="STRING" id="1441095.AM592_15200"/>
<evidence type="ECO:0000256" key="2">
    <source>
        <dbReference type="ARBA" id="ARBA00022842"/>
    </source>
</evidence>
<dbReference type="Gene3D" id="1.10.150.240">
    <property type="entry name" value="Putative phosphatase, domain 2"/>
    <property type="match status" value="1"/>
</dbReference>
<dbReference type="InterPro" id="IPR023198">
    <property type="entry name" value="PGP-like_dom2"/>
</dbReference>
<dbReference type="SUPFAM" id="SSF56784">
    <property type="entry name" value="HAD-like"/>
    <property type="match status" value="1"/>
</dbReference>
<dbReference type="InterPro" id="IPR041492">
    <property type="entry name" value="HAD_2"/>
</dbReference>
<dbReference type="Pfam" id="PF13419">
    <property type="entry name" value="HAD_2"/>
    <property type="match status" value="1"/>
</dbReference>
<name>A0A0M4FLB4_9BACI</name>